<reference evidence="1" key="1">
    <citation type="submission" date="2019-08" db="EMBL/GenBank/DDBJ databases">
        <authorList>
            <person name="Kucharzyk K."/>
            <person name="Murdoch R.W."/>
            <person name="Higgins S."/>
            <person name="Loffler F."/>
        </authorList>
    </citation>
    <scope>NUCLEOTIDE SEQUENCE</scope>
</reference>
<accession>A0A645J6L3</accession>
<dbReference type="AlphaFoldDB" id="A0A645J6L3"/>
<comment type="caution">
    <text evidence="1">The sequence shown here is derived from an EMBL/GenBank/DDBJ whole genome shotgun (WGS) entry which is preliminary data.</text>
</comment>
<proteinExistence type="predicted"/>
<organism evidence="1">
    <name type="scientific">bioreactor metagenome</name>
    <dbReference type="NCBI Taxonomy" id="1076179"/>
    <lineage>
        <taxon>unclassified sequences</taxon>
        <taxon>metagenomes</taxon>
        <taxon>ecological metagenomes</taxon>
    </lineage>
</organism>
<name>A0A645J6L3_9ZZZZ</name>
<dbReference type="SUPFAM" id="SSF47226">
    <property type="entry name" value="Histidine-containing phosphotransfer domain, HPT domain"/>
    <property type="match status" value="1"/>
</dbReference>
<protein>
    <submittedName>
        <fullName evidence="1">Uncharacterized protein</fullName>
    </submittedName>
</protein>
<dbReference type="GO" id="GO:0000160">
    <property type="term" value="P:phosphorelay signal transduction system"/>
    <property type="evidence" value="ECO:0007669"/>
    <property type="project" value="InterPro"/>
</dbReference>
<dbReference type="InterPro" id="IPR036641">
    <property type="entry name" value="HPT_dom_sf"/>
</dbReference>
<gene>
    <name evidence="1" type="ORF">SDC9_207076</name>
</gene>
<sequence>MQADWVHERLGVGALRFAGLCREIESLSQEAARDEVQALYPGLQAEWHAVSDALGVMLAGDAS</sequence>
<evidence type="ECO:0000313" key="1">
    <source>
        <dbReference type="EMBL" id="MPN59355.1"/>
    </source>
</evidence>
<dbReference type="EMBL" id="VSSQ01133254">
    <property type="protein sequence ID" value="MPN59355.1"/>
    <property type="molecule type" value="Genomic_DNA"/>
</dbReference>